<dbReference type="Pfam" id="PF02685">
    <property type="entry name" value="Glucokinase"/>
    <property type="match status" value="1"/>
</dbReference>
<dbReference type="PANTHER" id="PTHR47690">
    <property type="entry name" value="GLUCOKINASE"/>
    <property type="match status" value="1"/>
</dbReference>
<dbReference type="HAMAP" id="MF_00524">
    <property type="entry name" value="Glucokinase"/>
    <property type="match status" value="1"/>
</dbReference>
<dbReference type="Proteomes" id="UP000223606">
    <property type="component" value="Chromosome 1"/>
</dbReference>
<protein>
    <recommendedName>
        <fullName evidence="3">Glucokinase</fullName>
        <ecNumber evidence="3">2.7.1.2</ecNumber>
    </recommendedName>
    <alternativeName>
        <fullName evidence="3">Glucose kinase</fullName>
    </alternativeName>
</protein>
<dbReference type="GO" id="GO:0005829">
    <property type="term" value="C:cytosol"/>
    <property type="evidence" value="ECO:0007669"/>
    <property type="project" value="TreeGrafter"/>
</dbReference>
<comment type="similarity">
    <text evidence="3 4">Belongs to the bacterial glucokinase family.</text>
</comment>
<gene>
    <name evidence="3 5" type="primary">glk</name>
    <name evidence="5" type="ORF">HDIA_0654</name>
</gene>
<dbReference type="KEGG" id="hdi:HDIA_0654"/>
<keyword evidence="3" id="KW-0963">Cytoplasm</keyword>
<dbReference type="RefSeq" id="WP_099554313.1">
    <property type="nucleotide sequence ID" value="NZ_LT960614.1"/>
</dbReference>
<accession>A0A2C9D3Z5</accession>
<keyword evidence="1 3" id="KW-0808">Transferase</keyword>
<dbReference type="EMBL" id="LT960614">
    <property type="protein sequence ID" value="SON54195.1"/>
    <property type="molecule type" value="Genomic_DNA"/>
</dbReference>
<evidence type="ECO:0000256" key="2">
    <source>
        <dbReference type="ARBA" id="ARBA00022777"/>
    </source>
</evidence>
<keyword evidence="6" id="KW-1185">Reference proteome</keyword>
<sequence length="340" mass="35632">MPGTVDAFHFPVLFADIGGTNARFAVLEHPGAQPYYFEHIKTKDYETVADALATAILPQAGTPPRTLMFAVAAPIGKDRTPLTNSHWVVEPMALIERFGLAQVMLFNDFEALALALPTLTLDDIDPIGTAAAPALDNKVVVGPGTGLGAGGLVRAGGSWVPVAGEGGHIDLAPVSDRDFAIWPQIERLDGSFEGRVSAETLVCGSGLVRLYQAICRTDGLPMPHPDPAGVTAAAEANDPAAREAMELFAVHLGRTAGNLALVFLAHGGVYLAGGIAPRIAPILKSGGFRAAFEDKVPHSAMLSTMPTGIITHSRPALAGLIGYARSPGNFLLDVHDRLWG</sequence>
<dbReference type="PANTHER" id="PTHR47690:SF1">
    <property type="entry name" value="GLUCOKINASE"/>
    <property type="match status" value="1"/>
</dbReference>
<dbReference type="InterPro" id="IPR003836">
    <property type="entry name" value="Glucokinase"/>
</dbReference>
<organism evidence="5 6">
    <name type="scientific">Hartmannibacter diazotrophicus</name>
    <dbReference type="NCBI Taxonomy" id="1482074"/>
    <lineage>
        <taxon>Bacteria</taxon>
        <taxon>Pseudomonadati</taxon>
        <taxon>Pseudomonadota</taxon>
        <taxon>Alphaproteobacteria</taxon>
        <taxon>Hyphomicrobiales</taxon>
        <taxon>Pleomorphomonadaceae</taxon>
        <taxon>Hartmannibacter</taxon>
    </lineage>
</organism>
<dbReference type="Gene3D" id="3.30.420.40">
    <property type="match status" value="1"/>
</dbReference>
<dbReference type="Gene3D" id="3.40.367.20">
    <property type="match status" value="1"/>
</dbReference>
<comment type="catalytic activity">
    <reaction evidence="3">
        <text>D-glucose + ATP = D-glucose 6-phosphate + ADP + H(+)</text>
        <dbReference type="Rhea" id="RHEA:17825"/>
        <dbReference type="ChEBI" id="CHEBI:4167"/>
        <dbReference type="ChEBI" id="CHEBI:15378"/>
        <dbReference type="ChEBI" id="CHEBI:30616"/>
        <dbReference type="ChEBI" id="CHEBI:61548"/>
        <dbReference type="ChEBI" id="CHEBI:456216"/>
        <dbReference type="EC" id="2.7.1.2"/>
    </reaction>
</comment>
<evidence type="ECO:0000313" key="6">
    <source>
        <dbReference type="Proteomes" id="UP000223606"/>
    </source>
</evidence>
<evidence type="ECO:0000256" key="4">
    <source>
        <dbReference type="RuleBase" id="RU004046"/>
    </source>
</evidence>
<feature type="binding site" evidence="3">
    <location>
        <begin position="15"/>
        <end position="20"/>
    </location>
    <ligand>
        <name>ATP</name>
        <dbReference type="ChEBI" id="CHEBI:30616"/>
    </ligand>
</feature>
<keyword evidence="3" id="KW-0324">Glycolysis</keyword>
<evidence type="ECO:0000256" key="3">
    <source>
        <dbReference type="HAMAP-Rule" id="MF_00524"/>
    </source>
</evidence>
<dbReference type="GO" id="GO:0005524">
    <property type="term" value="F:ATP binding"/>
    <property type="evidence" value="ECO:0007669"/>
    <property type="project" value="UniProtKB-UniRule"/>
</dbReference>
<dbReference type="GO" id="GO:0004340">
    <property type="term" value="F:glucokinase activity"/>
    <property type="evidence" value="ECO:0007669"/>
    <property type="project" value="UniProtKB-UniRule"/>
</dbReference>
<evidence type="ECO:0000256" key="1">
    <source>
        <dbReference type="ARBA" id="ARBA00022679"/>
    </source>
</evidence>
<dbReference type="OrthoDB" id="9800595at2"/>
<dbReference type="GO" id="GO:0005536">
    <property type="term" value="F:D-glucose binding"/>
    <property type="evidence" value="ECO:0007669"/>
    <property type="project" value="InterPro"/>
</dbReference>
<reference evidence="6" key="1">
    <citation type="submission" date="2017-09" db="EMBL/GenBank/DDBJ databases">
        <title>Genome sequence of Nannocystis excedens DSM 71.</title>
        <authorList>
            <person name="Blom J."/>
        </authorList>
    </citation>
    <scope>NUCLEOTIDE SEQUENCE [LARGE SCALE GENOMIC DNA]</scope>
    <source>
        <strain evidence="6">type strain: E19</strain>
    </source>
</reference>
<keyword evidence="3" id="KW-0547">Nucleotide-binding</keyword>
<dbReference type="InterPro" id="IPR043129">
    <property type="entry name" value="ATPase_NBD"/>
</dbReference>
<dbReference type="CDD" id="cd24008">
    <property type="entry name" value="ASKHA_NBD_GLK"/>
    <property type="match status" value="1"/>
</dbReference>
<keyword evidence="2 3" id="KW-0418">Kinase</keyword>
<dbReference type="EC" id="2.7.1.2" evidence="3"/>
<dbReference type="AlphaFoldDB" id="A0A2C9D3Z5"/>
<name>A0A2C9D3Z5_9HYPH</name>
<keyword evidence="3" id="KW-0067">ATP-binding</keyword>
<dbReference type="GO" id="GO:0006096">
    <property type="term" value="P:glycolytic process"/>
    <property type="evidence" value="ECO:0007669"/>
    <property type="project" value="UniProtKB-UniRule"/>
</dbReference>
<dbReference type="InterPro" id="IPR050201">
    <property type="entry name" value="Bacterial_glucokinase"/>
</dbReference>
<proteinExistence type="inferred from homology"/>
<evidence type="ECO:0000313" key="5">
    <source>
        <dbReference type="EMBL" id="SON54195.1"/>
    </source>
</evidence>
<comment type="subcellular location">
    <subcellularLocation>
        <location evidence="3">Cytoplasm</location>
    </subcellularLocation>
</comment>
<dbReference type="SUPFAM" id="SSF53067">
    <property type="entry name" value="Actin-like ATPase domain"/>
    <property type="match status" value="1"/>
</dbReference>